<organism evidence="1">
    <name type="scientific">Dendroctonus ponderosae</name>
    <name type="common">Mountain pine beetle</name>
    <dbReference type="NCBI Taxonomy" id="77166"/>
    <lineage>
        <taxon>Eukaryota</taxon>
        <taxon>Metazoa</taxon>
        <taxon>Ecdysozoa</taxon>
        <taxon>Arthropoda</taxon>
        <taxon>Hexapoda</taxon>
        <taxon>Insecta</taxon>
        <taxon>Pterygota</taxon>
        <taxon>Neoptera</taxon>
        <taxon>Endopterygota</taxon>
        <taxon>Coleoptera</taxon>
        <taxon>Polyphaga</taxon>
        <taxon>Cucujiformia</taxon>
        <taxon>Curculionidae</taxon>
        <taxon>Scolytinae</taxon>
        <taxon>Dendroctonus</taxon>
    </lineage>
</organism>
<gene>
    <name evidence="2" type="ORF">D910_07933</name>
    <name evidence="1" type="ORF">YQE_02291</name>
</gene>
<dbReference type="AlphaFoldDB" id="N6UHT0"/>
<dbReference type="EMBL" id="KB740121">
    <property type="protein sequence ID" value="ENN81300.1"/>
    <property type="molecule type" value="Genomic_DNA"/>
</dbReference>
<dbReference type="EMBL" id="KB632248">
    <property type="protein sequence ID" value="ERL90586.1"/>
    <property type="molecule type" value="Genomic_DNA"/>
</dbReference>
<evidence type="ECO:0000313" key="2">
    <source>
        <dbReference type="EMBL" id="ERL90586.1"/>
    </source>
</evidence>
<protein>
    <submittedName>
        <fullName evidence="1">Uncharacterized protein</fullName>
    </submittedName>
</protein>
<evidence type="ECO:0000313" key="3">
    <source>
        <dbReference type="Proteomes" id="UP000030742"/>
    </source>
</evidence>
<evidence type="ECO:0000313" key="1">
    <source>
        <dbReference type="EMBL" id="ENN81300.1"/>
    </source>
</evidence>
<dbReference type="Proteomes" id="UP000030742">
    <property type="component" value="Unassembled WGS sequence"/>
</dbReference>
<reference evidence="1 3" key="1">
    <citation type="journal article" date="2013" name="Genome Biol.">
        <title>Draft genome of the mountain pine beetle, Dendroctonus ponderosae Hopkins, a major forest pest.</title>
        <authorList>
            <person name="Keeling C.I."/>
            <person name="Yuen M.M."/>
            <person name="Liao N.Y."/>
            <person name="Docking T.R."/>
            <person name="Chan S.K."/>
            <person name="Taylor G.A."/>
            <person name="Palmquist D.L."/>
            <person name="Jackman S.D."/>
            <person name="Nguyen A."/>
            <person name="Li M."/>
            <person name="Henderson H."/>
            <person name="Janes J.K."/>
            <person name="Zhao Y."/>
            <person name="Pandoh P."/>
            <person name="Moore R."/>
            <person name="Sperling F.A."/>
            <person name="Huber D.P."/>
            <person name="Birol I."/>
            <person name="Jones S.J."/>
            <person name="Bohlmann J."/>
        </authorList>
    </citation>
    <scope>NUCLEOTIDE SEQUENCE</scope>
</reference>
<name>N6UHT0_DENPD</name>
<accession>N6UHT0</accession>
<dbReference type="HOGENOM" id="CLU_2173546_0_0_1"/>
<proteinExistence type="predicted"/>
<sequence>MTNLLTKLKEKELFNGCRQSLSTLLKEIGFKWKKDDPRRGLMEVHNVAFKMVQSYREERAEGLYQFAFTDETWIFQNGTIGRSWQNGNVKSVKTIKRDGKRYVISGYKNA</sequence>
<feature type="non-terminal residue" evidence="1">
    <location>
        <position position="1"/>
    </location>
</feature>